<dbReference type="SMART" id="SM00448">
    <property type="entry name" value="REC"/>
    <property type="match status" value="1"/>
</dbReference>
<dbReference type="InterPro" id="IPR002577">
    <property type="entry name" value="HTH_HxlR"/>
</dbReference>
<dbReference type="Pfam" id="PF00072">
    <property type="entry name" value="Response_reg"/>
    <property type="match status" value="1"/>
</dbReference>
<comment type="caution">
    <text evidence="8">The sequence shown here is derived from an EMBL/GenBank/DDBJ whole genome shotgun (WGS) entry which is preliminary data.</text>
</comment>
<dbReference type="InterPro" id="IPR036388">
    <property type="entry name" value="WH-like_DNA-bd_sf"/>
</dbReference>
<dbReference type="Gene3D" id="3.40.50.2300">
    <property type="match status" value="1"/>
</dbReference>
<accession>A0ABU2G633</accession>
<dbReference type="CDD" id="cd00156">
    <property type="entry name" value="REC"/>
    <property type="match status" value="1"/>
</dbReference>
<feature type="domain" description="Response regulatory" evidence="6">
    <location>
        <begin position="109"/>
        <end position="217"/>
    </location>
</feature>
<reference evidence="8 9" key="1">
    <citation type="submission" date="2022-06" db="EMBL/GenBank/DDBJ databases">
        <title>Halogeometricum sp. a new haloarchaeum isolate from saline soil.</title>
        <authorList>
            <person name="Strakova D."/>
            <person name="Galisteo C."/>
            <person name="Sanchez-Porro C."/>
            <person name="Ventosa A."/>
        </authorList>
    </citation>
    <scope>NUCLEOTIDE SEQUENCE [LARGE SCALE GENOMIC DNA]</scope>
    <source>
        <strain evidence="9">S3BR25-2</strain>
    </source>
</reference>
<sequence length="276" mass="30346">MSDREPPLRAVLDGATVVGKKWHPAVVYSLVAEGPAGFSELERRLDVSSKVLNETLADLTESGVVERRELQERPLRVEYAPTEAGRSLAEVLSDLGRWSERYRAEGAPVVLVVDDDARLTELYASMLEGYEVRAANDGSEGLAMVDDTVDVVLLDRKMPEVAGERVARRIAEEYPSVRVVLLASDRLDEAALTVPFDRYLRKPVTATGLTETVEDLLTPREETVRRYLSTLAKTAAFNGDTSLDAYRELARRRDELAEELQDPESAAADAGLGGGE</sequence>
<evidence type="ECO:0000259" key="7">
    <source>
        <dbReference type="PROSITE" id="PS51118"/>
    </source>
</evidence>
<evidence type="ECO:0000256" key="4">
    <source>
        <dbReference type="PROSITE-ProRule" id="PRU00169"/>
    </source>
</evidence>
<keyword evidence="3" id="KW-0804">Transcription</keyword>
<keyword evidence="1" id="KW-0805">Transcription regulation</keyword>
<evidence type="ECO:0000259" key="6">
    <source>
        <dbReference type="PROSITE" id="PS50110"/>
    </source>
</evidence>
<dbReference type="EMBL" id="JAMQOQ010000006">
    <property type="protein sequence ID" value="MDS0296242.1"/>
    <property type="molecule type" value="Genomic_DNA"/>
</dbReference>
<dbReference type="Proteomes" id="UP001254813">
    <property type="component" value="Unassembled WGS sequence"/>
</dbReference>
<feature type="domain" description="HTH hxlR-type" evidence="7">
    <location>
        <begin position="5"/>
        <end position="107"/>
    </location>
</feature>
<evidence type="ECO:0000313" key="9">
    <source>
        <dbReference type="Proteomes" id="UP001254813"/>
    </source>
</evidence>
<keyword evidence="9" id="KW-1185">Reference proteome</keyword>
<keyword evidence="2" id="KW-0238">DNA-binding</keyword>
<evidence type="ECO:0000256" key="3">
    <source>
        <dbReference type="ARBA" id="ARBA00023163"/>
    </source>
</evidence>
<dbReference type="InterPro" id="IPR001789">
    <property type="entry name" value="Sig_transdc_resp-reg_receiver"/>
</dbReference>
<dbReference type="Gene3D" id="1.10.10.10">
    <property type="entry name" value="Winged helix-like DNA-binding domain superfamily/Winged helix DNA-binding domain"/>
    <property type="match status" value="1"/>
</dbReference>
<evidence type="ECO:0000256" key="2">
    <source>
        <dbReference type="ARBA" id="ARBA00023125"/>
    </source>
</evidence>
<feature type="region of interest" description="Disordered" evidence="5">
    <location>
        <begin position="255"/>
        <end position="276"/>
    </location>
</feature>
<feature type="modified residue" description="4-aspartylphosphate" evidence="4">
    <location>
        <position position="155"/>
    </location>
</feature>
<dbReference type="InterPro" id="IPR011006">
    <property type="entry name" value="CheY-like_superfamily"/>
</dbReference>
<protein>
    <submittedName>
        <fullName evidence="8">Winged helix-turn-helix transcriptional regulator</fullName>
    </submittedName>
</protein>
<dbReference type="PROSITE" id="PS50110">
    <property type="entry name" value="RESPONSE_REGULATORY"/>
    <property type="match status" value="1"/>
</dbReference>
<organism evidence="8 9">
    <name type="scientific">Halogeometricum luteum</name>
    <dbReference type="NCBI Taxonomy" id="2950537"/>
    <lineage>
        <taxon>Archaea</taxon>
        <taxon>Methanobacteriati</taxon>
        <taxon>Methanobacteriota</taxon>
        <taxon>Stenosarchaea group</taxon>
        <taxon>Halobacteria</taxon>
        <taxon>Halobacteriales</taxon>
        <taxon>Haloferacaceae</taxon>
        <taxon>Halogeometricum</taxon>
    </lineage>
</organism>
<evidence type="ECO:0000313" key="8">
    <source>
        <dbReference type="EMBL" id="MDS0296242.1"/>
    </source>
</evidence>
<dbReference type="PANTHER" id="PTHR33204:SF18">
    <property type="entry name" value="TRANSCRIPTIONAL REGULATORY PROTEIN"/>
    <property type="match status" value="1"/>
</dbReference>
<dbReference type="SUPFAM" id="SSF46785">
    <property type="entry name" value="Winged helix' DNA-binding domain"/>
    <property type="match status" value="1"/>
</dbReference>
<dbReference type="RefSeq" id="WP_310930258.1">
    <property type="nucleotide sequence ID" value="NZ_JAMQOQ010000006.1"/>
</dbReference>
<dbReference type="InterPro" id="IPR036390">
    <property type="entry name" value="WH_DNA-bd_sf"/>
</dbReference>
<evidence type="ECO:0000256" key="1">
    <source>
        <dbReference type="ARBA" id="ARBA00023015"/>
    </source>
</evidence>
<dbReference type="PROSITE" id="PS51118">
    <property type="entry name" value="HTH_HXLR"/>
    <property type="match status" value="1"/>
</dbReference>
<dbReference type="SUPFAM" id="SSF52172">
    <property type="entry name" value="CheY-like"/>
    <property type="match status" value="1"/>
</dbReference>
<proteinExistence type="predicted"/>
<dbReference type="PANTHER" id="PTHR33204">
    <property type="entry name" value="TRANSCRIPTIONAL REGULATOR, MARR FAMILY"/>
    <property type="match status" value="1"/>
</dbReference>
<evidence type="ECO:0000256" key="5">
    <source>
        <dbReference type="SAM" id="MobiDB-lite"/>
    </source>
</evidence>
<name>A0ABU2G633_9EURY</name>
<gene>
    <name evidence="8" type="ORF">NDI79_18855</name>
</gene>
<dbReference type="Pfam" id="PF01638">
    <property type="entry name" value="HxlR"/>
    <property type="match status" value="1"/>
</dbReference>
<keyword evidence="4" id="KW-0597">Phosphoprotein</keyword>